<gene>
    <name evidence="1" type="ORF">Tci_898759</name>
</gene>
<organism evidence="1">
    <name type="scientific">Tanacetum cinerariifolium</name>
    <name type="common">Dalmatian daisy</name>
    <name type="synonym">Chrysanthemum cinerariifolium</name>
    <dbReference type="NCBI Taxonomy" id="118510"/>
    <lineage>
        <taxon>Eukaryota</taxon>
        <taxon>Viridiplantae</taxon>
        <taxon>Streptophyta</taxon>
        <taxon>Embryophyta</taxon>
        <taxon>Tracheophyta</taxon>
        <taxon>Spermatophyta</taxon>
        <taxon>Magnoliopsida</taxon>
        <taxon>eudicotyledons</taxon>
        <taxon>Gunneridae</taxon>
        <taxon>Pentapetalae</taxon>
        <taxon>asterids</taxon>
        <taxon>campanulids</taxon>
        <taxon>Asterales</taxon>
        <taxon>Asteraceae</taxon>
        <taxon>Asteroideae</taxon>
        <taxon>Anthemideae</taxon>
        <taxon>Anthemidinae</taxon>
        <taxon>Tanacetum</taxon>
    </lineage>
</organism>
<reference evidence="1" key="1">
    <citation type="journal article" date="2019" name="Sci. Rep.">
        <title>Draft genome of Tanacetum cinerariifolium, the natural source of mosquito coil.</title>
        <authorList>
            <person name="Yamashiro T."/>
            <person name="Shiraishi A."/>
            <person name="Satake H."/>
            <person name="Nakayama K."/>
        </authorList>
    </citation>
    <scope>NUCLEOTIDE SEQUENCE</scope>
</reference>
<sequence>TNEPVSAVASVSAASAKIPVSSSLPNVDTLSNAVIYSFFASQSNSLQMENDDLKQIDVDDLEEMDLKWQMAVLTVRARRFLQMTGRNLGANGPTFIGFDM</sequence>
<dbReference type="AlphaFoldDB" id="A0A699UWB3"/>
<proteinExistence type="predicted"/>
<feature type="non-terminal residue" evidence="1">
    <location>
        <position position="1"/>
    </location>
</feature>
<protein>
    <submittedName>
        <fullName evidence="1">Uncharacterized protein</fullName>
    </submittedName>
</protein>
<name>A0A699UWB3_TANCI</name>
<comment type="caution">
    <text evidence="1">The sequence shown here is derived from an EMBL/GenBank/DDBJ whole genome shotgun (WGS) entry which is preliminary data.</text>
</comment>
<dbReference type="EMBL" id="BKCJ011371812">
    <property type="protein sequence ID" value="GFD26790.1"/>
    <property type="molecule type" value="Genomic_DNA"/>
</dbReference>
<evidence type="ECO:0000313" key="1">
    <source>
        <dbReference type="EMBL" id="GFD26790.1"/>
    </source>
</evidence>
<accession>A0A699UWB3</accession>